<organism evidence="1 2">
    <name type="scientific">Teladorsagia circumcincta</name>
    <name type="common">Brown stomach worm</name>
    <name type="synonym">Ostertagia circumcincta</name>
    <dbReference type="NCBI Taxonomy" id="45464"/>
    <lineage>
        <taxon>Eukaryota</taxon>
        <taxon>Metazoa</taxon>
        <taxon>Ecdysozoa</taxon>
        <taxon>Nematoda</taxon>
        <taxon>Chromadorea</taxon>
        <taxon>Rhabditida</taxon>
        <taxon>Rhabditina</taxon>
        <taxon>Rhabditomorpha</taxon>
        <taxon>Strongyloidea</taxon>
        <taxon>Trichostrongylidae</taxon>
        <taxon>Teladorsagia</taxon>
    </lineage>
</organism>
<evidence type="ECO:0008006" key="3">
    <source>
        <dbReference type="Google" id="ProtNLM"/>
    </source>
</evidence>
<dbReference type="AlphaFoldDB" id="A0A2G9UZB8"/>
<evidence type="ECO:0000313" key="2">
    <source>
        <dbReference type="Proteomes" id="UP000230423"/>
    </source>
</evidence>
<dbReference type="Proteomes" id="UP000230423">
    <property type="component" value="Unassembled WGS sequence"/>
</dbReference>
<dbReference type="EMBL" id="KZ345138">
    <property type="protein sequence ID" value="PIO75476.1"/>
    <property type="molecule type" value="Genomic_DNA"/>
</dbReference>
<dbReference type="SUPFAM" id="SSF81321">
    <property type="entry name" value="Family A G protein-coupled receptor-like"/>
    <property type="match status" value="1"/>
</dbReference>
<reference evidence="1 2" key="1">
    <citation type="submission" date="2015-09" db="EMBL/GenBank/DDBJ databases">
        <title>Draft genome of the parasitic nematode Teladorsagia circumcincta isolate WARC Sus (inbred).</title>
        <authorList>
            <person name="Mitreva M."/>
        </authorList>
    </citation>
    <scope>NUCLEOTIDE SEQUENCE [LARGE SCALE GENOMIC DNA]</scope>
    <source>
        <strain evidence="1 2">S</strain>
    </source>
</reference>
<accession>A0A2G9UZB8</accession>
<gene>
    <name evidence="1" type="ORF">TELCIR_02468</name>
</gene>
<protein>
    <recommendedName>
        <fullName evidence="3">G-protein coupled receptors family 1 profile domain-containing protein</fullName>
    </recommendedName>
</protein>
<keyword evidence="2" id="KW-1185">Reference proteome</keyword>
<evidence type="ECO:0000313" key="1">
    <source>
        <dbReference type="EMBL" id="PIO75476.1"/>
    </source>
</evidence>
<name>A0A2G9UZB8_TELCI</name>
<dbReference type="Gene3D" id="1.10.1220.70">
    <property type="match status" value="1"/>
</dbReference>
<sequence>MECGDMTNAQRLKKKNAKKACATDESAVIIVKSCSSGGARSGDCESCRTKKAHEHNTEAATVYGFCKGECIPTLLYTLSYYMCYLNSSCNPFAYAMANRQFRLAFVRILKGDFNKSV</sequence>
<dbReference type="OrthoDB" id="10071887at2759"/>
<proteinExistence type="predicted"/>